<dbReference type="Pfam" id="PF23924">
    <property type="entry name" value="DUF7263"/>
    <property type="match status" value="1"/>
</dbReference>
<dbReference type="Proteomes" id="UP000066124">
    <property type="component" value="Chromosome"/>
</dbReference>
<evidence type="ECO:0000313" key="1">
    <source>
        <dbReference type="EMBL" id="AKU06740.1"/>
    </source>
</evidence>
<dbReference type="EMBL" id="CP011947">
    <property type="protein sequence ID" value="AKU06740.1"/>
    <property type="molecule type" value="Genomic_DNA"/>
</dbReference>
<protein>
    <submittedName>
        <fullName evidence="1">Uncharacterized protein</fullName>
    </submittedName>
</protein>
<gene>
    <name evidence="1" type="ORF">ABY42_02910</name>
</gene>
<name>A0A0K1IR09_HALGI</name>
<organism evidence="1 2">
    <name type="scientific">Haloferax gibbonsii</name>
    <dbReference type="NCBI Taxonomy" id="35746"/>
    <lineage>
        <taxon>Archaea</taxon>
        <taxon>Methanobacteriati</taxon>
        <taxon>Methanobacteriota</taxon>
        <taxon>Stenosarchaea group</taxon>
        <taxon>Halobacteria</taxon>
        <taxon>Halobacteriales</taxon>
        <taxon>Haloferacaceae</taxon>
        <taxon>Haloferax</taxon>
    </lineage>
</organism>
<proteinExistence type="predicted"/>
<dbReference type="AlphaFoldDB" id="A0A0K1IR09"/>
<dbReference type="InterPro" id="IPR055687">
    <property type="entry name" value="DUF7263"/>
</dbReference>
<reference evidence="2" key="1">
    <citation type="journal article" date="2015" name="J. Biotechnol.">
        <title>Complete genome sequence of Haloferax gibbonsii strain ARA6, a potential producer of polyhydroxyalkanoates and halocins isolated from Araruama, Rio de Janeiro, Brasil.</title>
        <authorList>
            <person name="Pinto L.H."/>
            <person name="D'Alincourt Carvalho-Assef A.P."/>
            <person name="Vieira R.P."/>
            <person name="Clementino M.M."/>
            <person name="Albano R.M."/>
        </authorList>
    </citation>
    <scope>NUCLEOTIDE SEQUENCE [LARGE SCALE GENOMIC DNA]</scope>
    <source>
        <strain evidence="2">ARA6</strain>
    </source>
</reference>
<dbReference type="PATRIC" id="fig|35746.4.peg.616"/>
<dbReference type="KEGG" id="hgi:ABY42_02910"/>
<evidence type="ECO:0000313" key="2">
    <source>
        <dbReference type="Proteomes" id="UP000066124"/>
    </source>
</evidence>
<dbReference type="RefSeq" id="WP_050458678.1">
    <property type="nucleotide sequence ID" value="NZ_CP011947.1"/>
</dbReference>
<accession>A0A0K1IR09</accession>
<dbReference type="GeneID" id="25244877"/>
<sequence length="235" mass="24228">MSDRNRPAARAQTTLAGLAVALVLVTAVTVGGVVAADRALADAAGESLEQHRAERAADALVTESPLVSSDNGTAAEAIDLALANDTNAAELAAAVPSLRGVAFRVRVDDRTIAERGDPSGGHTVSRGALAVSRRSVGGTVDLSEETTTTLDGRTNSVRLDVNPGANTTIRTIRVDDRVVLHRPTGIEGERVVEVSSRSNPVIRVETAESDPSGSVDASATAFDSTVVRIEVTVDA</sequence>